<reference evidence="2" key="1">
    <citation type="submission" date="2022-12" db="EMBL/GenBank/DDBJ databases">
        <authorList>
            <person name="Petersen C."/>
        </authorList>
    </citation>
    <scope>NUCLEOTIDE SEQUENCE</scope>
    <source>
        <strain evidence="2">IBT 3081</strain>
    </source>
</reference>
<gene>
    <name evidence="2" type="ORF">N7517_008309</name>
</gene>
<dbReference type="GeneID" id="81465222"/>
<dbReference type="EMBL" id="JAPZBT010000003">
    <property type="protein sequence ID" value="KAJ5365423.1"/>
    <property type="molecule type" value="Genomic_DNA"/>
</dbReference>
<evidence type="ECO:0000313" key="3">
    <source>
        <dbReference type="Proteomes" id="UP001147752"/>
    </source>
</evidence>
<feature type="compositionally biased region" description="Polar residues" evidence="1">
    <location>
        <begin position="31"/>
        <end position="41"/>
    </location>
</feature>
<organism evidence="2 3">
    <name type="scientific">Penicillium concentricum</name>
    <dbReference type="NCBI Taxonomy" id="293559"/>
    <lineage>
        <taxon>Eukaryota</taxon>
        <taxon>Fungi</taxon>
        <taxon>Dikarya</taxon>
        <taxon>Ascomycota</taxon>
        <taxon>Pezizomycotina</taxon>
        <taxon>Eurotiomycetes</taxon>
        <taxon>Eurotiomycetidae</taxon>
        <taxon>Eurotiales</taxon>
        <taxon>Aspergillaceae</taxon>
        <taxon>Penicillium</taxon>
    </lineage>
</organism>
<dbReference type="AlphaFoldDB" id="A0A9W9V1K5"/>
<feature type="region of interest" description="Disordered" evidence="1">
    <location>
        <begin position="129"/>
        <end position="166"/>
    </location>
</feature>
<protein>
    <submittedName>
        <fullName evidence="2">Uncharacterized protein</fullName>
    </submittedName>
</protein>
<evidence type="ECO:0000313" key="2">
    <source>
        <dbReference type="EMBL" id="KAJ5365423.1"/>
    </source>
</evidence>
<feature type="region of interest" description="Disordered" evidence="1">
    <location>
        <begin position="1"/>
        <end position="43"/>
    </location>
</feature>
<keyword evidence="3" id="KW-1185">Reference proteome</keyword>
<dbReference type="OrthoDB" id="3508621at2759"/>
<dbReference type="Proteomes" id="UP001147752">
    <property type="component" value="Unassembled WGS sequence"/>
</dbReference>
<dbReference type="RefSeq" id="XP_056576890.1">
    <property type="nucleotide sequence ID" value="XM_056726039.1"/>
</dbReference>
<comment type="caution">
    <text evidence="2">The sequence shown here is derived from an EMBL/GenBank/DDBJ whole genome shotgun (WGS) entry which is preliminary data.</text>
</comment>
<sequence length="385" mass="43750">MSTRSDSSEPSRASRSHEASQTPNLPKPKVPQTSKEWQECSSKLAEDDPTLHTLQGIHSASKLTALDFTSMRAIWPKLRKPERFPMMQDFPELDAYIERVGQPHYNTEPVYRDMGAFLLVRQSQSKINLEPASHGERPESDSVNMQPSLSKTPERRETSKPDYFGMDSESGRFSDISAIFRSEIKIEQTNDEQLVNDALIFFTKAVLVYQSQIRCQWTSERSLLSQAVFGNNTMNARTDGYLEADKEVFAIVEVKPNTRDPVNRPALLWQETGEMVVWIMHDQKHERKYNLRRRLIVSQDNHEIFLTIASYDNQYLTYLKTGDTSEPSGTGGSGNHPFKPPFLKLQTYGPWSIIHPSHMHSLATIILCVAFEVTDDLNSASPVGP</sequence>
<name>A0A9W9V1K5_9EURO</name>
<reference evidence="2" key="2">
    <citation type="journal article" date="2023" name="IMA Fungus">
        <title>Comparative genomic study of the Penicillium genus elucidates a diverse pangenome and 15 lateral gene transfer events.</title>
        <authorList>
            <person name="Petersen C."/>
            <person name="Sorensen T."/>
            <person name="Nielsen M.R."/>
            <person name="Sondergaard T.E."/>
            <person name="Sorensen J.L."/>
            <person name="Fitzpatrick D.A."/>
            <person name="Frisvad J.C."/>
            <person name="Nielsen K.L."/>
        </authorList>
    </citation>
    <scope>NUCLEOTIDE SEQUENCE</scope>
    <source>
        <strain evidence="2">IBT 3081</strain>
    </source>
</reference>
<feature type="compositionally biased region" description="Low complexity" evidence="1">
    <location>
        <begin position="1"/>
        <end position="13"/>
    </location>
</feature>
<feature type="compositionally biased region" description="Polar residues" evidence="1">
    <location>
        <begin position="141"/>
        <end position="151"/>
    </location>
</feature>
<evidence type="ECO:0000256" key="1">
    <source>
        <dbReference type="SAM" id="MobiDB-lite"/>
    </source>
</evidence>
<proteinExistence type="predicted"/>
<accession>A0A9W9V1K5</accession>